<gene>
    <name evidence="1" type="ORF">B0H16DRAFT_1740824</name>
</gene>
<accession>A0AAD7MH09</accession>
<comment type="caution">
    <text evidence="1">The sequence shown here is derived from an EMBL/GenBank/DDBJ whole genome shotgun (WGS) entry which is preliminary data.</text>
</comment>
<reference evidence="1" key="1">
    <citation type="submission" date="2023-03" db="EMBL/GenBank/DDBJ databases">
        <title>Massive genome expansion in bonnet fungi (Mycena s.s.) driven by repeated elements and novel gene families across ecological guilds.</title>
        <authorList>
            <consortium name="Lawrence Berkeley National Laboratory"/>
            <person name="Harder C.B."/>
            <person name="Miyauchi S."/>
            <person name="Viragh M."/>
            <person name="Kuo A."/>
            <person name="Thoen E."/>
            <person name="Andreopoulos B."/>
            <person name="Lu D."/>
            <person name="Skrede I."/>
            <person name="Drula E."/>
            <person name="Henrissat B."/>
            <person name="Morin E."/>
            <person name="Kohler A."/>
            <person name="Barry K."/>
            <person name="LaButti K."/>
            <person name="Morin E."/>
            <person name="Salamov A."/>
            <person name="Lipzen A."/>
            <person name="Mereny Z."/>
            <person name="Hegedus B."/>
            <person name="Baldrian P."/>
            <person name="Stursova M."/>
            <person name="Weitz H."/>
            <person name="Taylor A."/>
            <person name="Grigoriev I.V."/>
            <person name="Nagy L.G."/>
            <person name="Martin F."/>
            <person name="Kauserud H."/>
        </authorList>
    </citation>
    <scope>NUCLEOTIDE SEQUENCE</scope>
    <source>
        <strain evidence="1">CBHHK182m</strain>
    </source>
</reference>
<sequence>MTDLALMRKLPVPVDLCSRDLTPDGVSEIRKSLLEACDKWLSREVADMSSRIPLTVLKLRQYLRVPVPAHRKALTRLILSAHTLSIEILRYAERRRERAPRDFRFCRFCRLAVESESHALITCTTPTLTALRCQFFMDIYRLVPDLPRSWASADDFLWHLVQCRDFDLTQRLAKYTYDVFAVFATCPIFKPAEYLYITL</sequence>
<dbReference type="Proteomes" id="UP001215598">
    <property type="component" value="Unassembled WGS sequence"/>
</dbReference>
<proteinExistence type="predicted"/>
<name>A0AAD7MH09_9AGAR</name>
<dbReference type="EMBL" id="JARKIB010000282">
    <property type="protein sequence ID" value="KAJ7717100.1"/>
    <property type="molecule type" value="Genomic_DNA"/>
</dbReference>
<organism evidence="1 2">
    <name type="scientific">Mycena metata</name>
    <dbReference type="NCBI Taxonomy" id="1033252"/>
    <lineage>
        <taxon>Eukaryota</taxon>
        <taxon>Fungi</taxon>
        <taxon>Dikarya</taxon>
        <taxon>Basidiomycota</taxon>
        <taxon>Agaricomycotina</taxon>
        <taxon>Agaricomycetes</taxon>
        <taxon>Agaricomycetidae</taxon>
        <taxon>Agaricales</taxon>
        <taxon>Marasmiineae</taxon>
        <taxon>Mycenaceae</taxon>
        <taxon>Mycena</taxon>
    </lineage>
</organism>
<protein>
    <submittedName>
        <fullName evidence="1">Uncharacterized protein</fullName>
    </submittedName>
</protein>
<keyword evidence="2" id="KW-1185">Reference proteome</keyword>
<evidence type="ECO:0000313" key="1">
    <source>
        <dbReference type="EMBL" id="KAJ7717100.1"/>
    </source>
</evidence>
<dbReference type="AlphaFoldDB" id="A0AAD7MH09"/>
<evidence type="ECO:0000313" key="2">
    <source>
        <dbReference type="Proteomes" id="UP001215598"/>
    </source>
</evidence>